<dbReference type="PANTHER" id="PTHR43033:SF1">
    <property type="entry name" value="TRNA(ILE)-LYSIDINE SYNTHASE-RELATED"/>
    <property type="match status" value="1"/>
</dbReference>
<dbReference type="Proteomes" id="UP000295184">
    <property type="component" value="Unassembled WGS sequence"/>
</dbReference>
<evidence type="ECO:0000256" key="5">
    <source>
        <dbReference type="ARBA" id="ARBA00022741"/>
    </source>
</evidence>
<dbReference type="Pfam" id="PF01171">
    <property type="entry name" value="ATP_bind_3"/>
    <property type="match status" value="1"/>
</dbReference>
<comment type="similarity">
    <text evidence="8">Belongs to the tRNA(Ile)-lysidine synthase family.</text>
</comment>
<keyword evidence="3 8" id="KW-0436">Ligase</keyword>
<dbReference type="SMART" id="SM00977">
    <property type="entry name" value="TilS_C"/>
    <property type="match status" value="1"/>
</dbReference>
<sequence>MRDEPMSAAAFEEQVLESIRSRNMLQPGDRVIAAVSGGADSMALLRFFLRRGRELGITWEAAHVNHGLRDAAENDETFVAEFCTKEGVLLHCHHAGRQTERRSEEWARQLRYAFFEQLAKKDPAVKIATAHTLTDQAETLLFRLARGTGLAGAAGIPPVREPYIRPLLELPRNATEDYCRATGTPFVLDETNADSAYSRNRIRHQVLPQLEQINPEAQRALGEYCSRAQGWLQYFRREGEHLLQTARCGDGWSAKILLEADPVLRAEALRCLVEEKAPLRQADLPKLEALLEGRSRAAQLAGGVRIERCAGVLRWAQSTEEQPDPPRLARPGEYRLPGGYRLRLELAEGEECEQIKKFAAGRKKGLTNCVDYDKIRSSLSLRTRQPGDRFHPAGRSGSKSLKKYFNEAGIPGVQRALAPLLAQGSQVIWLWGGGVAQGYAPTAATSRILVIRPLEPTNKEQ</sequence>
<organism evidence="10 11">
    <name type="scientific">Allofournierella massiliensis</name>
    <dbReference type="NCBI Taxonomy" id="1650663"/>
    <lineage>
        <taxon>Bacteria</taxon>
        <taxon>Bacillati</taxon>
        <taxon>Bacillota</taxon>
        <taxon>Clostridia</taxon>
        <taxon>Eubacteriales</taxon>
        <taxon>Oscillospiraceae</taxon>
        <taxon>Allofournierella</taxon>
    </lineage>
</organism>
<evidence type="ECO:0000256" key="2">
    <source>
        <dbReference type="ARBA" id="ARBA00022490"/>
    </source>
</evidence>
<gene>
    <name evidence="8" type="primary">tilS</name>
    <name evidence="10" type="ORF">EDD77_11649</name>
</gene>
<comment type="domain">
    <text evidence="8">The N-terminal region contains the highly conserved SGGXDS motif, predicted to be a P-loop motif involved in ATP binding.</text>
</comment>
<dbReference type="InterPro" id="IPR011063">
    <property type="entry name" value="TilS/TtcA_N"/>
</dbReference>
<dbReference type="Gene3D" id="3.40.50.620">
    <property type="entry name" value="HUPs"/>
    <property type="match status" value="1"/>
</dbReference>
<comment type="function">
    <text evidence="8">Ligates lysine onto the cytidine present at position 34 of the AUA codon-specific tRNA(Ile) that contains the anticodon CAU, in an ATP-dependent manner. Cytidine is converted to lysidine, thus changing the amino acid specificity of the tRNA from methionine to isoleucine.</text>
</comment>
<dbReference type="Pfam" id="PF11734">
    <property type="entry name" value="TilS_C"/>
    <property type="match status" value="1"/>
</dbReference>
<dbReference type="InterPro" id="IPR012796">
    <property type="entry name" value="Lysidine-tRNA-synth_C"/>
</dbReference>
<name>A0A4R1QST7_9FIRM</name>
<comment type="catalytic activity">
    <reaction evidence="7 8">
        <text>cytidine(34) in tRNA(Ile2) + L-lysine + ATP = lysidine(34) in tRNA(Ile2) + AMP + diphosphate + H(+)</text>
        <dbReference type="Rhea" id="RHEA:43744"/>
        <dbReference type="Rhea" id="RHEA-COMP:10625"/>
        <dbReference type="Rhea" id="RHEA-COMP:10670"/>
        <dbReference type="ChEBI" id="CHEBI:15378"/>
        <dbReference type="ChEBI" id="CHEBI:30616"/>
        <dbReference type="ChEBI" id="CHEBI:32551"/>
        <dbReference type="ChEBI" id="CHEBI:33019"/>
        <dbReference type="ChEBI" id="CHEBI:82748"/>
        <dbReference type="ChEBI" id="CHEBI:83665"/>
        <dbReference type="ChEBI" id="CHEBI:456215"/>
        <dbReference type="EC" id="6.3.4.19"/>
    </reaction>
</comment>
<dbReference type="GO" id="GO:0005737">
    <property type="term" value="C:cytoplasm"/>
    <property type="evidence" value="ECO:0007669"/>
    <property type="project" value="UniProtKB-SubCell"/>
</dbReference>
<keyword evidence="6 8" id="KW-0067">ATP-binding</keyword>
<evidence type="ECO:0000256" key="3">
    <source>
        <dbReference type="ARBA" id="ARBA00022598"/>
    </source>
</evidence>
<dbReference type="GO" id="GO:0006400">
    <property type="term" value="P:tRNA modification"/>
    <property type="evidence" value="ECO:0007669"/>
    <property type="project" value="UniProtKB-UniRule"/>
</dbReference>
<dbReference type="RefSeq" id="WP_082669697.1">
    <property type="nucleotide sequence ID" value="NZ_CABKVM010000019.1"/>
</dbReference>
<evidence type="ECO:0000313" key="11">
    <source>
        <dbReference type="Proteomes" id="UP000295184"/>
    </source>
</evidence>
<dbReference type="AlphaFoldDB" id="A0A4R1QST7"/>
<accession>A0A4R1QST7</accession>
<dbReference type="SUPFAM" id="SSF56037">
    <property type="entry name" value="PheT/TilS domain"/>
    <property type="match status" value="1"/>
</dbReference>
<dbReference type="OrthoDB" id="9807403at2"/>
<evidence type="ECO:0000256" key="6">
    <source>
        <dbReference type="ARBA" id="ARBA00022840"/>
    </source>
</evidence>
<proteinExistence type="inferred from homology"/>
<dbReference type="PANTHER" id="PTHR43033">
    <property type="entry name" value="TRNA(ILE)-LYSIDINE SYNTHASE-RELATED"/>
    <property type="match status" value="1"/>
</dbReference>
<keyword evidence="2 8" id="KW-0963">Cytoplasm</keyword>
<dbReference type="NCBIfam" id="TIGR02432">
    <property type="entry name" value="lysidine_TilS_N"/>
    <property type="match status" value="1"/>
</dbReference>
<dbReference type="SUPFAM" id="SSF52402">
    <property type="entry name" value="Adenine nucleotide alpha hydrolases-like"/>
    <property type="match status" value="1"/>
</dbReference>
<comment type="caution">
    <text evidence="10">The sequence shown here is derived from an EMBL/GenBank/DDBJ whole genome shotgun (WGS) entry which is preliminary data.</text>
</comment>
<feature type="binding site" evidence="8">
    <location>
        <begin position="36"/>
        <end position="41"/>
    </location>
    <ligand>
        <name>ATP</name>
        <dbReference type="ChEBI" id="CHEBI:30616"/>
    </ligand>
</feature>
<keyword evidence="5 8" id="KW-0547">Nucleotide-binding</keyword>
<evidence type="ECO:0000256" key="7">
    <source>
        <dbReference type="ARBA" id="ARBA00048539"/>
    </source>
</evidence>
<dbReference type="EMBL" id="SLUM01000016">
    <property type="protein sequence ID" value="TCL55535.1"/>
    <property type="molecule type" value="Genomic_DNA"/>
</dbReference>
<dbReference type="InterPro" id="IPR012795">
    <property type="entry name" value="tRNA_Ile_lys_synt_N"/>
</dbReference>
<protein>
    <recommendedName>
        <fullName evidence="8">tRNA(Ile)-lysidine synthase</fullName>
        <ecNumber evidence="8">6.3.4.19</ecNumber>
    </recommendedName>
    <alternativeName>
        <fullName evidence="8">tRNA(Ile)-2-lysyl-cytidine synthase</fullName>
    </alternativeName>
    <alternativeName>
        <fullName evidence="8">tRNA(Ile)-lysidine synthetase</fullName>
    </alternativeName>
</protein>
<evidence type="ECO:0000256" key="4">
    <source>
        <dbReference type="ARBA" id="ARBA00022694"/>
    </source>
</evidence>
<evidence type="ECO:0000256" key="8">
    <source>
        <dbReference type="HAMAP-Rule" id="MF_01161"/>
    </source>
</evidence>
<reference evidence="10 11" key="1">
    <citation type="submission" date="2019-03" db="EMBL/GenBank/DDBJ databases">
        <title>Genomic Encyclopedia of Type Strains, Phase IV (KMG-IV): sequencing the most valuable type-strain genomes for metagenomic binning, comparative biology and taxonomic classification.</title>
        <authorList>
            <person name="Goeker M."/>
        </authorList>
    </citation>
    <scope>NUCLEOTIDE SEQUENCE [LARGE SCALE GENOMIC DNA]</scope>
    <source>
        <strain evidence="10 11">DSM 100451</strain>
    </source>
</reference>
<dbReference type="GO" id="GO:0032267">
    <property type="term" value="F:tRNA(Ile)-lysidine synthase activity"/>
    <property type="evidence" value="ECO:0007669"/>
    <property type="project" value="UniProtKB-EC"/>
</dbReference>
<dbReference type="InterPro" id="IPR012094">
    <property type="entry name" value="tRNA_Ile_lys_synt"/>
</dbReference>
<comment type="subcellular location">
    <subcellularLocation>
        <location evidence="1 8">Cytoplasm</location>
    </subcellularLocation>
</comment>
<dbReference type="HAMAP" id="MF_01161">
    <property type="entry name" value="tRNA_Ile_lys_synt"/>
    <property type="match status" value="1"/>
</dbReference>
<evidence type="ECO:0000259" key="9">
    <source>
        <dbReference type="SMART" id="SM00977"/>
    </source>
</evidence>
<dbReference type="EC" id="6.3.4.19" evidence="8"/>
<dbReference type="GO" id="GO:0005524">
    <property type="term" value="F:ATP binding"/>
    <property type="evidence" value="ECO:0007669"/>
    <property type="project" value="UniProtKB-UniRule"/>
</dbReference>
<dbReference type="STRING" id="1650663.GCA_001486665_03579"/>
<dbReference type="CDD" id="cd01992">
    <property type="entry name" value="TilS_N"/>
    <property type="match status" value="1"/>
</dbReference>
<evidence type="ECO:0000256" key="1">
    <source>
        <dbReference type="ARBA" id="ARBA00004496"/>
    </source>
</evidence>
<dbReference type="NCBIfam" id="TIGR02433">
    <property type="entry name" value="lysidine_TilS_C"/>
    <property type="match status" value="1"/>
</dbReference>
<keyword evidence="4 8" id="KW-0819">tRNA processing</keyword>
<feature type="domain" description="Lysidine-tRNA(Ile) synthetase C-terminal" evidence="9">
    <location>
        <begin position="379"/>
        <end position="451"/>
    </location>
</feature>
<dbReference type="InterPro" id="IPR014729">
    <property type="entry name" value="Rossmann-like_a/b/a_fold"/>
</dbReference>
<evidence type="ECO:0000313" key="10">
    <source>
        <dbReference type="EMBL" id="TCL55535.1"/>
    </source>
</evidence>